<dbReference type="InterPro" id="IPR010131">
    <property type="entry name" value="MdtP/NodT-like"/>
</dbReference>
<accession>A0A4V3BMP3</accession>
<keyword evidence="2" id="KW-1134">Transmembrane beta strand</keyword>
<evidence type="ECO:0000256" key="1">
    <source>
        <dbReference type="ARBA" id="ARBA00007613"/>
    </source>
</evidence>
<dbReference type="PANTHER" id="PTHR30203:SF32">
    <property type="entry name" value="CATION EFFLUX SYSTEM PROTEIN CUSC"/>
    <property type="match status" value="1"/>
</dbReference>
<keyword evidence="2" id="KW-0472">Membrane</keyword>
<proteinExistence type="inferred from homology"/>
<keyword evidence="2" id="KW-0449">Lipoprotein</keyword>
<dbReference type="PANTHER" id="PTHR30203">
    <property type="entry name" value="OUTER MEMBRANE CATION EFFLUX PROTEIN"/>
    <property type="match status" value="1"/>
</dbReference>
<evidence type="ECO:0000256" key="2">
    <source>
        <dbReference type="RuleBase" id="RU362097"/>
    </source>
</evidence>
<name>A0A4V3BMP3_9RHOO</name>
<keyword evidence="2" id="KW-0564">Palmitate</keyword>
<organism evidence="3 4">
    <name type="scientific">Azoarcus indigens</name>
    <dbReference type="NCBI Taxonomy" id="29545"/>
    <lineage>
        <taxon>Bacteria</taxon>
        <taxon>Pseudomonadati</taxon>
        <taxon>Pseudomonadota</taxon>
        <taxon>Betaproteobacteria</taxon>
        <taxon>Rhodocyclales</taxon>
        <taxon>Zoogloeaceae</taxon>
        <taxon>Azoarcus</taxon>
    </lineage>
</organism>
<dbReference type="EMBL" id="SNVV01000008">
    <property type="protein sequence ID" value="TDN50922.1"/>
    <property type="molecule type" value="Genomic_DNA"/>
</dbReference>
<gene>
    <name evidence="3" type="ORF">C7389_108166</name>
</gene>
<dbReference type="OrthoDB" id="9770517at2"/>
<dbReference type="Gene3D" id="2.20.200.10">
    <property type="entry name" value="Outer membrane efflux proteins (OEP)"/>
    <property type="match status" value="1"/>
</dbReference>
<dbReference type="Pfam" id="PF02321">
    <property type="entry name" value="OEP"/>
    <property type="match status" value="2"/>
</dbReference>
<dbReference type="SUPFAM" id="SSF56954">
    <property type="entry name" value="Outer membrane efflux proteins (OEP)"/>
    <property type="match status" value="1"/>
</dbReference>
<evidence type="ECO:0000313" key="4">
    <source>
        <dbReference type="Proteomes" id="UP000295129"/>
    </source>
</evidence>
<dbReference type="InterPro" id="IPR003423">
    <property type="entry name" value="OMP_efflux"/>
</dbReference>
<comment type="similarity">
    <text evidence="1 2">Belongs to the outer membrane factor (OMF) (TC 1.B.17) family.</text>
</comment>
<evidence type="ECO:0000313" key="3">
    <source>
        <dbReference type="EMBL" id="TDN50922.1"/>
    </source>
</evidence>
<dbReference type="GO" id="GO:0015562">
    <property type="term" value="F:efflux transmembrane transporter activity"/>
    <property type="evidence" value="ECO:0007669"/>
    <property type="project" value="InterPro"/>
</dbReference>
<keyword evidence="4" id="KW-1185">Reference proteome</keyword>
<reference evidence="3 4" key="1">
    <citation type="submission" date="2019-03" db="EMBL/GenBank/DDBJ databases">
        <title>Genomic Encyclopedia of Type Strains, Phase IV (KMG-IV): sequencing the most valuable type-strain genomes for metagenomic binning, comparative biology and taxonomic classification.</title>
        <authorList>
            <person name="Goeker M."/>
        </authorList>
    </citation>
    <scope>NUCLEOTIDE SEQUENCE [LARGE SCALE GENOMIC DNA]</scope>
    <source>
        <strain evidence="3 4">DSM 12121</strain>
    </source>
</reference>
<comment type="subcellular location">
    <subcellularLocation>
        <location evidence="2">Cell membrane</location>
        <topology evidence="2">Lipid-anchor</topology>
    </subcellularLocation>
</comment>
<dbReference type="RefSeq" id="WP_133591404.1">
    <property type="nucleotide sequence ID" value="NZ_SNVV01000008.1"/>
</dbReference>
<keyword evidence="2" id="KW-0812">Transmembrane</keyword>
<dbReference type="NCBIfam" id="TIGR01845">
    <property type="entry name" value="outer_NodT"/>
    <property type="match status" value="1"/>
</dbReference>
<comment type="caution">
    <text evidence="3">The sequence shown here is derived from an EMBL/GenBank/DDBJ whole genome shotgun (WGS) entry which is preliminary data.</text>
</comment>
<dbReference type="Gene3D" id="1.20.1600.10">
    <property type="entry name" value="Outer membrane efflux proteins (OEP)"/>
    <property type="match status" value="1"/>
</dbReference>
<protein>
    <submittedName>
        <fullName evidence="3">Multidrug efflux system outer membrane protein</fullName>
    </submittedName>
</protein>
<sequence length="507" mass="54442">MPDSFPSPGTTPLNALGPQRLTGRRAGQLPLLRLALLLPLALLAGCGTLAPDYEQPQLPVSAAYPLDAPLPAGGTPPAQLAWQDYFTDPQLRHLIASALTHNRDLRSAVLRVEEARASYGIRRADRFPTVGLAIDATRGRTPADLSLTGKAEVAGQYEAGLGISSWELDFWGRVRSLEDAALQEYLATEAARQAFAISLVAQVADAYLTLRELDERIRLARETVASREESFRIFNRRYQVGATSRLDLTQVETLLAQAQTLGVQLEQSRAAQAHALAELVGAPLELAAAPGLDRDGGLQVLRPGLPAELLTSRPDIMAAERRLKAANASIGAARAAFFPRITLTTSAGTASAELEGLFDAGSGSWRFMPSLSLPLFDAGRNRANLELAEVRRDLAVASYEKTVQTAFREVADALSAQRWLGEQLRILQGSLATQAERARLAQLRYDNGAARYLEVLDAQRELLSAQQQVVQTRRALLSSQVALYAALGGGSAAASPATTATTPLPTE</sequence>
<dbReference type="AlphaFoldDB" id="A0A4V3BMP3"/>
<dbReference type="Proteomes" id="UP000295129">
    <property type="component" value="Unassembled WGS sequence"/>
</dbReference>
<dbReference type="GO" id="GO:0005886">
    <property type="term" value="C:plasma membrane"/>
    <property type="evidence" value="ECO:0007669"/>
    <property type="project" value="UniProtKB-SubCell"/>
</dbReference>